<dbReference type="HOGENOM" id="CLU_050665_0_0_9"/>
<accession>Q97FU4</accession>
<keyword evidence="1" id="KW-0472">Membrane</keyword>
<keyword evidence="1" id="KW-1133">Transmembrane helix</keyword>
<name>Q97FU4_CLOAB</name>
<dbReference type="eggNOG" id="COG0823">
    <property type="taxonomic scope" value="Bacteria"/>
</dbReference>
<dbReference type="STRING" id="272562.CA_C2632"/>
<dbReference type="RefSeq" id="WP_010965920.1">
    <property type="nucleotide sequence ID" value="NC_003030.1"/>
</dbReference>
<dbReference type="SUPFAM" id="SSF82171">
    <property type="entry name" value="DPP6 N-terminal domain-like"/>
    <property type="match status" value="1"/>
</dbReference>
<dbReference type="OrthoDB" id="1630871at2"/>
<feature type="transmembrane region" description="Helical" evidence="1">
    <location>
        <begin position="7"/>
        <end position="25"/>
    </location>
</feature>
<evidence type="ECO:0000313" key="3">
    <source>
        <dbReference type="Proteomes" id="UP000000814"/>
    </source>
</evidence>
<dbReference type="Proteomes" id="UP000000814">
    <property type="component" value="Chromosome"/>
</dbReference>
<organism evidence="2 3">
    <name type="scientific">Clostridium acetobutylicum (strain ATCC 824 / DSM 792 / JCM 1419 / IAM 19013 / LMG 5710 / NBRC 13948 / NRRL B-527 / VKM B-1787 / 2291 / W)</name>
    <dbReference type="NCBI Taxonomy" id="272562"/>
    <lineage>
        <taxon>Bacteria</taxon>
        <taxon>Bacillati</taxon>
        <taxon>Bacillota</taxon>
        <taxon>Clostridia</taxon>
        <taxon>Eubacteriales</taxon>
        <taxon>Clostridiaceae</taxon>
        <taxon>Clostridium</taxon>
    </lineage>
</organism>
<reference evidence="2 3" key="1">
    <citation type="journal article" date="2001" name="J. Bacteriol.">
        <title>Genome sequence and comparative analysis of the solvent-producing bacterium Clostridium acetobutylicum.</title>
        <authorList>
            <person name="Nolling J."/>
            <person name="Breton G."/>
            <person name="Omelchenko M.V."/>
            <person name="Makarova K.S."/>
            <person name="Zeng Q."/>
            <person name="Gibson R."/>
            <person name="Lee H.M."/>
            <person name="Dubois J."/>
            <person name="Qiu D."/>
            <person name="Hitti J."/>
            <person name="Wolf Y.I."/>
            <person name="Tatusov R.L."/>
            <person name="Sabathe F."/>
            <person name="Doucette-Stamm L."/>
            <person name="Soucaille P."/>
            <person name="Daly M.J."/>
            <person name="Bennett G.N."/>
            <person name="Koonin E.V."/>
            <person name="Smith D.R."/>
        </authorList>
    </citation>
    <scope>NUCLEOTIDE SEQUENCE [LARGE SCALE GENOMIC DNA]</scope>
    <source>
        <strain evidence="3">ATCC 824 / DSM 792 / JCM 1419 / LMG 5710 / VKM B-1787</strain>
    </source>
</reference>
<protein>
    <submittedName>
        <fullName evidence="2">Uncharacterized protein</fullName>
    </submittedName>
</protein>
<dbReference type="PATRIC" id="fig|272562.8.peg.2821"/>
<dbReference type="PIR" id="H97223">
    <property type="entry name" value="H97223"/>
</dbReference>
<keyword evidence="3" id="KW-1185">Reference proteome</keyword>
<gene>
    <name evidence="2" type="ordered locus">CA_C2632</name>
</gene>
<dbReference type="EMBL" id="AE001437">
    <property type="protein sequence ID" value="AAK80579.1"/>
    <property type="molecule type" value="Genomic_DNA"/>
</dbReference>
<evidence type="ECO:0000313" key="2">
    <source>
        <dbReference type="EMBL" id="AAK80579.1"/>
    </source>
</evidence>
<evidence type="ECO:0000256" key="1">
    <source>
        <dbReference type="SAM" id="Phobius"/>
    </source>
</evidence>
<sequence>MRASKKIIVWASISLVVQLSVYFYLDRFYFGEENNIKISNMGNFDTEKEIKPNVAVPSSASDITISDDGSYTAYMENSIVKVFDTNTGKQLNLNFVNGVQCLAYRWVPDTNRMIIAENVSGQLRFYSYNAEKKYKEEVKDYINGKSNVISASRRGTEVNMRMSVSTGVMYIKVSYAGAGSRVYRLDVDEELTQIRTLNNQIGRFNVTSREDNLIYEDSINGTVRSTKIKNNIVVDGNASLKFLGVDENNNVYVSARSGKINKIYYGEVAAAATKFKTVNLDGSYDSDNIFISSGGNIYFKDLASSRLINLKNNTKYQYKGTFEGLFNNRIASVSGGKLVLQKID</sequence>
<dbReference type="AlphaFoldDB" id="Q97FU4"/>
<dbReference type="GeneID" id="44999100"/>
<keyword evidence="1" id="KW-0812">Transmembrane</keyword>
<proteinExistence type="predicted"/>
<dbReference type="KEGG" id="cac:CA_C2632"/>